<reference evidence="1 2" key="1">
    <citation type="journal article" date="2013" name="Genome Announc.">
        <title>Draft genome sequence of an Actinobacterium, Brachybacterium muris strain UCD-AY4.</title>
        <authorList>
            <person name="Lo J.R."/>
            <person name="Lang J.M."/>
            <person name="Darling A.E."/>
            <person name="Eisen J.A."/>
            <person name="Coil D.A."/>
        </authorList>
    </citation>
    <scope>NUCLEOTIDE SEQUENCE [LARGE SCALE GENOMIC DNA]</scope>
    <source>
        <strain evidence="1 2">UCD-AY4</strain>
    </source>
</reference>
<accession>A0A022L0Y2</accession>
<comment type="caution">
    <text evidence="1">The sequence shown here is derived from an EMBL/GenBank/DDBJ whole genome shotgun (WGS) entry which is preliminary data.</text>
</comment>
<name>A0A022L0Y2_9MICO</name>
<keyword evidence="2" id="KW-1185">Reference proteome</keyword>
<dbReference type="STRING" id="1249481.D641_0102635"/>
<dbReference type="EMBL" id="AORC01000003">
    <property type="protein sequence ID" value="EYT50840.1"/>
    <property type="molecule type" value="Genomic_DNA"/>
</dbReference>
<dbReference type="InterPro" id="IPR032675">
    <property type="entry name" value="LRR_dom_sf"/>
</dbReference>
<dbReference type="AlphaFoldDB" id="A0A022L0Y2"/>
<gene>
    <name evidence="1" type="ORF">D641_0102635</name>
</gene>
<evidence type="ECO:0000313" key="2">
    <source>
        <dbReference type="Proteomes" id="UP000019754"/>
    </source>
</evidence>
<protein>
    <recommendedName>
        <fullName evidence="3">Leucine-rich repeat domain-containing protein</fullName>
    </recommendedName>
</protein>
<evidence type="ECO:0008006" key="3">
    <source>
        <dbReference type="Google" id="ProtNLM"/>
    </source>
</evidence>
<evidence type="ECO:0000313" key="1">
    <source>
        <dbReference type="EMBL" id="EYT50840.1"/>
    </source>
</evidence>
<dbReference type="Gene3D" id="3.80.10.10">
    <property type="entry name" value="Ribonuclease Inhibitor"/>
    <property type="match status" value="1"/>
</dbReference>
<proteinExistence type="predicted"/>
<organism evidence="1 2">
    <name type="scientific">Brachybacterium muris UCD-AY4</name>
    <dbReference type="NCBI Taxonomy" id="1249481"/>
    <lineage>
        <taxon>Bacteria</taxon>
        <taxon>Bacillati</taxon>
        <taxon>Actinomycetota</taxon>
        <taxon>Actinomycetes</taxon>
        <taxon>Micrococcales</taxon>
        <taxon>Dermabacteraceae</taxon>
        <taxon>Brachybacterium</taxon>
    </lineage>
</organism>
<dbReference type="Proteomes" id="UP000019754">
    <property type="component" value="Unassembled WGS sequence"/>
</dbReference>
<sequence length="253" mass="28435">MFTPHVTDDSRPPLRHLDRFTELWDPASYSGQAWIALSATQLEDDEARTAAQKRRILDGWIDLLSAGDAPITHLYLCSRVPQRLLDAVSGLPDLRYLAVKWGPYEDLVPLSDLHRIEALHLGGATRVTTLAPLRLLPDLVEVDLSNPFRLEDFSELGELTALRYLTLGTGIGTDRLLHIPDLEWVRSLSHLRWLYLPGATIDSSDLSPAADLPELEYFGAPLRSTWRSQVMALAESNPAFLDLAMQYRALEQE</sequence>
<dbReference type="SUPFAM" id="SSF52058">
    <property type="entry name" value="L domain-like"/>
    <property type="match status" value="1"/>
</dbReference>
<dbReference type="HOGENOM" id="CLU_1096995_0_0_11"/>